<comment type="caution">
    <text evidence="6">The sequence shown here is derived from an EMBL/GenBank/DDBJ whole genome shotgun (WGS) entry which is preliminary data.</text>
</comment>
<dbReference type="PANTHER" id="PTHR11808">
    <property type="entry name" value="TRANS-SULFURATION ENZYME FAMILY MEMBER"/>
    <property type="match status" value="1"/>
</dbReference>
<keyword evidence="3 4" id="KW-0663">Pyridoxal phosphate</keyword>
<dbReference type="CDD" id="cd00614">
    <property type="entry name" value="CGS_like"/>
    <property type="match status" value="1"/>
</dbReference>
<evidence type="ECO:0000256" key="3">
    <source>
        <dbReference type="ARBA" id="ARBA00022898"/>
    </source>
</evidence>
<dbReference type="InterPro" id="IPR015422">
    <property type="entry name" value="PyrdxlP-dep_Trfase_small"/>
</dbReference>
<dbReference type="SUPFAM" id="SSF53383">
    <property type="entry name" value="PLP-dependent transferases"/>
    <property type="match status" value="1"/>
</dbReference>
<evidence type="ECO:0000256" key="1">
    <source>
        <dbReference type="ARBA" id="ARBA00001933"/>
    </source>
</evidence>
<keyword evidence="7" id="KW-1185">Reference proteome</keyword>
<gene>
    <name evidence="6" type="ORF">ACFPZ3_57940</name>
</gene>
<dbReference type="InterPro" id="IPR015421">
    <property type="entry name" value="PyrdxlP-dep_Trfase_major"/>
</dbReference>
<protein>
    <submittedName>
        <fullName evidence="6">Trans-sulfuration enzyme family protein</fullName>
    </submittedName>
</protein>
<dbReference type="Pfam" id="PF01053">
    <property type="entry name" value="Cys_Met_Meta_PP"/>
    <property type="match status" value="1"/>
</dbReference>
<proteinExistence type="inferred from homology"/>
<evidence type="ECO:0000313" key="7">
    <source>
        <dbReference type="Proteomes" id="UP001596058"/>
    </source>
</evidence>
<dbReference type="PANTHER" id="PTHR11808:SF86">
    <property type="entry name" value="METHIONINE GAMMA-LYASE"/>
    <property type="match status" value="1"/>
</dbReference>
<dbReference type="PROSITE" id="PS00868">
    <property type="entry name" value="CYS_MET_METAB_PP"/>
    <property type="match status" value="1"/>
</dbReference>
<evidence type="ECO:0000256" key="4">
    <source>
        <dbReference type="RuleBase" id="RU362118"/>
    </source>
</evidence>
<feature type="region of interest" description="Disordered" evidence="5">
    <location>
        <begin position="1"/>
        <end position="24"/>
    </location>
</feature>
<dbReference type="InterPro" id="IPR054542">
    <property type="entry name" value="Cys_met_metab_PP"/>
</dbReference>
<evidence type="ECO:0000256" key="5">
    <source>
        <dbReference type="SAM" id="MobiDB-lite"/>
    </source>
</evidence>
<dbReference type="PIRSF" id="PIRSF001434">
    <property type="entry name" value="CGS"/>
    <property type="match status" value="1"/>
</dbReference>
<name>A0ABW1DA66_9ACTN</name>
<comment type="cofactor">
    <cofactor evidence="1 4">
        <name>pyridoxal 5'-phosphate</name>
        <dbReference type="ChEBI" id="CHEBI:597326"/>
    </cofactor>
</comment>
<dbReference type="EMBL" id="JBHSPA010000094">
    <property type="protein sequence ID" value="MFC5833591.1"/>
    <property type="molecule type" value="Genomic_DNA"/>
</dbReference>
<organism evidence="6 7">
    <name type="scientific">Nonomuraea insulae</name>
    <dbReference type="NCBI Taxonomy" id="1616787"/>
    <lineage>
        <taxon>Bacteria</taxon>
        <taxon>Bacillati</taxon>
        <taxon>Actinomycetota</taxon>
        <taxon>Actinomycetes</taxon>
        <taxon>Streptosporangiales</taxon>
        <taxon>Streptosporangiaceae</taxon>
        <taxon>Nonomuraea</taxon>
    </lineage>
</organism>
<sequence length="424" mass="44321">MSDHTPPENTPPENNVPGAHAAEAAAPGVIARGTQGQGLATRSVHAGERRDPEGAIHTPLYAHSTFAFASTADLLDVVEGRKSGNLYTRYGLNPIIRSLEDKLADLEGGQQALAFSSGMAAEAAIFLACARTGEHIVCLGDVCGGTFELLGVNLPQLGITTTFLRADEVSRLGEVLTGRTRIVFFETPSNPTLDVFDIAAISAQARQAGTLTVVDNTFATPVNQNPLQHGADLVIHSATKYLGGHSDLTAGALIGGADLLAPVAMWRKNLGQVIAPQAADLLARSIRSLPVRVRAQNETAAALAAFLAAHPRVRRVHYPGLAPGEAKKIVEAQMRGAGGMLSAVLDATAEQTAAVVDRLRLFAIAPSLGGVESLITQPITTTHHGLDPGERARRGIADSMIRLSVGLEDADDLIADLAQALDAP</sequence>
<dbReference type="InterPro" id="IPR000277">
    <property type="entry name" value="Cys/Met-Metab_PyrdxlP-dep_enz"/>
</dbReference>
<evidence type="ECO:0000256" key="2">
    <source>
        <dbReference type="ARBA" id="ARBA00009077"/>
    </source>
</evidence>
<dbReference type="Gene3D" id="3.90.1150.10">
    <property type="entry name" value="Aspartate Aminotransferase, domain 1"/>
    <property type="match status" value="1"/>
</dbReference>
<comment type="similarity">
    <text evidence="2 4">Belongs to the trans-sulfuration enzymes family.</text>
</comment>
<dbReference type="Proteomes" id="UP001596058">
    <property type="component" value="Unassembled WGS sequence"/>
</dbReference>
<dbReference type="Gene3D" id="3.40.640.10">
    <property type="entry name" value="Type I PLP-dependent aspartate aminotransferase-like (Major domain)"/>
    <property type="match status" value="1"/>
</dbReference>
<feature type="compositionally biased region" description="Low complexity" evidence="5">
    <location>
        <begin position="11"/>
        <end position="24"/>
    </location>
</feature>
<dbReference type="InterPro" id="IPR015424">
    <property type="entry name" value="PyrdxlP-dep_Trfase"/>
</dbReference>
<reference evidence="7" key="1">
    <citation type="journal article" date="2019" name="Int. J. Syst. Evol. Microbiol.">
        <title>The Global Catalogue of Microorganisms (GCM) 10K type strain sequencing project: providing services to taxonomists for standard genome sequencing and annotation.</title>
        <authorList>
            <consortium name="The Broad Institute Genomics Platform"/>
            <consortium name="The Broad Institute Genome Sequencing Center for Infectious Disease"/>
            <person name="Wu L."/>
            <person name="Ma J."/>
        </authorList>
    </citation>
    <scope>NUCLEOTIDE SEQUENCE [LARGE SCALE GENOMIC DNA]</scope>
    <source>
        <strain evidence="7">CCUG 53903</strain>
    </source>
</reference>
<dbReference type="RefSeq" id="WP_379523016.1">
    <property type="nucleotide sequence ID" value="NZ_JBHSPA010000094.1"/>
</dbReference>
<accession>A0ABW1DA66</accession>
<evidence type="ECO:0000313" key="6">
    <source>
        <dbReference type="EMBL" id="MFC5833591.1"/>
    </source>
</evidence>